<proteinExistence type="predicted"/>
<dbReference type="Pfam" id="PF11392">
    <property type="entry name" value="AllH"/>
    <property type="match status" value="1"/>
</dbReference>
<dbReference type="InterPro" id="IPR021530">
    <property type="entry name" value="AllH-like"/>
</dbReference>
<dbReference type="RefSeq" id="WP_065546088.1">
    <property type="nucleotide sequence ID" value="NZ_CP016415.1"/>
</dbReference>
<sequence>MLLAVEKGCRFPDQAFDGRIHSVFSHAVNIISDDPMTKTWVSLLDLSLPNTPCGLSLALASEPLFNQCQVGDKVYLRGGILRFSTDARLSVDSRSAIKWKSPPQVNEYSLSQSKNNIHHIENYFIQYVNNRINPKLYITTYSDYLNYIEIDVGFDFVSKPEAIVNNLGKGQGLTPSGDDFICGLLALLNYVAQCSGSSQCCYRIVQTRISNACSLQWHKTTDVSRHYLKQACEGDFSQPVSWLVYSIFNSTCFAEVEKIINNVLEIGSSSGADIVSGILFGAHYLQRNIG</sequence>
<dbReference type="PATRIC" id="fig|45658.7.peg.3065"/>
<name>A0A1C7FEP0_9VIBR</name>
<gene>
    <name evidence="1" type="ORF">VSVS05_03129</name>
</gene>
<protein>
    <recommendedName>
        <fullName evidence="3">DUF2877 domain-containing protein</fullName>
    </recommendedName>
</protein>
<organism evidence="1 2">
    <name type="scientific">Vibrio scophthalmi</name>
    <dbReference type="NCBI Taxonomy" id="45658"/>
    <lineage>
        <taxon>Bacteria</taxon>
        <taxon>Pseudomonadati</taxon>
        <taxon>Pseudomonadota</taxon>
        <taxon>Gammaproteobacteria</taxon>
        <taxon>Vibrionales</taxon>
        <taxon>Vibrionaceae</taxon>
        <taxon>Vibrio</taxon>
    </lineage>
</organism>
<evidence type="ECO:0000313" key="2">
    <source>
        <dbReference type="Proteomes" id="UP000092528"/>
    </source>
</evidence>
<dbReference type="AlphaFoldDB" id="A0A1C7FEP0"/>
<keyword evidence="2" id="KW-1185">Reference proteome</keyword>
<evidence type="ECO:0000313" key="1">
    <source>
        <dbReference type="EMBL" id="ANU38167.1"/>
    </source>
</evidence>
<dbReference type="Proteomes" id="UP000092528">
    <property type="component" value="Chromosome 2"/>
</dbReference>
<accession>A0A1C7FEP0</accession>
<dbReference type="EMBL" id="CP016415">
    <property type="protein sequence ID" value="ANU38167.1"/>
    <property type="molecule type" value="Genomic_DNA"/>
</dbReference>
<reference evidence="1 2" key="1">
    <citation type="submission" date="2016-07" db="EMBL/GenBank/DDBJ databases">
        <title>Genome sequencing of Vibrio scophthalmi strain VS-05, an isolated from Paralichthys olivaceus.</title>
        <authorList>
            <person name="Han H.-J."/>
        </authorList>
    </citation>
    <scope>NUCLEOTIDE SEQUENCE [LARGE SCALE GENOMIC DNA]</scope>
    <source>
        <strain evidence="1 2">VS-05</strain>
    </source>
</reference>
<evidence type="ECO:0008006" key="3">
    <source>
        <dbReference type="Google" id="ProtNLM"/>
    </source>
</evidence>